<keyword evidence="3" id="KW-0238">DNA-binding</keyword>
<feature type="domain" description="Type I restriction modification DNA specificity" evidence="4">
    <location>
        <begin position="199"/>
        <end position="360"/>
    </location>
</feature>
<comment type="caution">
    <text evidence="5">The sequence shown here is derived from an EMBL/GenBank/DDBJ whole genome shotgun (WGS) entry which is preliminary data.</text>
</comment>
<dbReference type="GO" id="GO:0009307">
    <property type="term" value="P:DNA restriction-modification system"/>
    <property type="evidence" value="ECO:0007669"/>
    <property type="project" value="UniProtKB-KW"/>
</dbReference>
<evidence type="ECO:0000313" key="5">
    <source>
        <dbReference type="EMBL" id="RLQ21559.1"/>
    </source>
</evidence>
<dbReference type="EMBL" id="QRAN01000012">
    <property type="protein sequence ID" value="RLQ21559.1"/>
    <property type="molecule type" value="Genomic_DNA"/>
</dbReference>
<dbReference type="RefSeq" id="WP_117955083.1">
    <property type="nucleotide sequence ID" value="NZ_QRAN01000012.1"/>
</dbReference>
<protein>
    <recommendedName>
        <fullName evidence="4">Type I restriction modification DNA specificity domain-containing protein</fullName>
    </recommendedName>
</protein>
<reference evidence="5 6" key="1">
    <citation type="submission" date="2018-07" db="EMBL/GenBank/DDBJ databases">
        <title>Halioglobus sp. genome submission.</title>
        <authorList>
            <person name="Ye M.-Q."/>
            <person name="Du Z.-J."/>
        </authorList>
    </citation>
    <scope>NUCLEOTIDE SEQUENCE [LARGE SCALE GENOMIC DNA]</scope>
    <source>
        <strain evidence="5 6">U0301</strain>
    </source>
</reference>
<evidence type="ECO:0000259" key="4">
    <source>
        <dbReference type="Pfam" id="PF01420"/>
    </source>
</evidence>
<dbReference type="InterPro" id="IPR052021">
    <property type="entry name" value="Type-I_RS_S_subunit"/>
</dbReference>
<gene>
    <name evidence="5" type="ORF">DWB85_12450</name>
</gene>
<dbReference type="Pfam" id="PF01420">
    <property type="entry name" value="Methylase_S"/>
    <property type="match status" value="2"/>
</dbReference>
<evidence type="ECO:0000256" key="2">
    <source>
        <dbReference type="ARBA" id="ARBA00022747"/>
    </source>
</evidence>
<comment type="similarity">
    <text evidence="1">Belongs to the type-I restriction system S methylase family.</text>
</comment>
<dbReference type="InterPro" id="IPR044946">
    <property type="entry name" value="Restrct_endonuc_typeI_TRD_sf"/>
</dbReference>
<evidence type="ECO:0000256" key="1">
    <source>
        <dbReference type="ARBA" id="ARBA00010923"/>
    </source>
</evidence>
<dbReference type="Proteomes" id="UP000265509">
    <property type="component" value="Unassembled WGS sequence"/>
</dbReference>
<keyword evidence="6" id="KW-1185">Reference proteome</keyword>
<name>A0A3L7DY53_9GAMM</name>
<evidence type="ECO:0000256" key="3">
    <source>
        <dbReference type="ARBA" id="ARBA00023125"/>
    </source>
</evidence>
<proteinExistence type="inferred from homology"/>
<dbReference type="GO" id="GO:0003677">
    <property type="term" value="F:DNA binding"/>
    <property type="evidence" value="ECO:0007669"/>
    <property type="project" value="UniProtKB-KW"/>
</dbReference>
<feature type="domain" description="Type I restriction modification DNA specificity" evidence="4">
    <location>
        <begin position="22"/>
        <end position="176"/>
    </location>
</feature>
<dbReference type="PANTHER" id="PTHR30408">
    <property type="entry name" value="TYPE-1 RESTRICTION ENZYME ECOKI SPECIFICITY PROTEIN"/>
    <property type="match status" value="1"/>
</dbReference>
<dbReference type="InterPro" id="IPR000055">
    <property type="entry name" value="Restrct_endonuc_typeI_TRD"/>
</dbReference>
<keyword evidence="2" id="KW-0680">Restriction system</keyword>
<dbReference type="PANTHER" id="PTHR30408:SF12">
    <property type="entry name" value="TYPE I RESTRICTION ENZYME MJAVIII SPECIFICITY SUBUNIT"/>
    <property type="match status" value="1"/>
</dbReference>
<dbReference type="AlphaFoldDB" id="A0A3L7DY53"/>
<evidence type="ECO:0000313" key="6">
    <source>
        <dbReference type="Proteomes" id="UP000265509"/>
    </source>
</evidence>
<accession>A0A3L7DY53</accession>
<dbReference type="CDD" id="cd17256">
    <property type="entry name" value="RMtype1_S_EcoJA65PI-TRD1-CR1_like"/>
    <property type="match status" value="1"/>
</dbReference>
<organism evidence="5 6">
    <name type="scientific">Seongchinamella sediminis</name>
    <dbReference type="NCBI Taxonomy" id="2283635"/>
    <lineage>
        <taxon>Bacteria</taxon>
        <taxon>Pseudomonadati</taxon>
        <taxon>Pseudomonadota</taxon>
        <taxon>Gammaproteobacteria</taxon>
        <taxon>Cellvibrionales</taxon>
        <taxon>Halieaceae</taxon>
        <taxon>Seongchinamella</taxon>
    </lineage>
</organism>
<dbReference type="OrthoDB" id="398435at2"/>
<sequence>MKWPLVEIDKVAQVNPRLPKGIDETQIVSFIGMASVSEDGKLLSEEDRVLAETKKGFTYFTRQDVLLAKITPCFENGKCLHAGQISHEVGFGSTEFHVIRANPDELDAKYLFYLVWNNSFRFYGQHSMSGAAGQKRVSADFIKKFKIPLPPLKEQKRIAAILNKANNLRRKRQQTIQLADEFLRAVFLDMFGGGKFPRVTIGEICDVKGGKRLPKGEEYANSKTNHAYLRVVDFKNRGIDTRGLKYISEATHKKIRRYVISHEDVYISIAGTIGLAGIVPAELSGSNLTENAAKLVIRDKGSVCNEYLAFWLSTPDAQRQIKAKTMLTSQPKLALFRIEELEVPLPKYQEQIRFLKIKNRLEKGYFYLEDSRSQGMELFNALSQKAFSGEL</sequence>
<dbReference type="SUPFAM" id="SSF116734">
    <property type="entry name" value="DNA methylase specificity domain"/>
    <property type="match status" value="2"/>
</dbReference>
<dbReference type="Gene3D" id="3.90.220.20">
    <property type="entry name" value="DNA methylase specificity domains"/>
    <property type="match status" value="2"/>
</dbReference>
<dbReference type="CDD" id="cd17260">
    <property type="entry name" value="RMtype1_S_EcoEI-TRD1-CR1_like"/>
    <property type="match status" value="1"/>
</dbReference>